<proteinExistence type="predicted"/>
<evidence type="ECO:0000313" key="1">
    <source>
        <dbReference type="EMBL" id="KAA3504609.1"/>
    </source>
</evidence>
<dbReference type="EMBL" id="QRFF01000001">
    <property type="protein sequence ID" value="KAA3504609.1"/>
    <property type="molecule type" value="Genomic_DNA"/>
</dbReference>
<name>A0AA88JU73_RHIRH</name>
<sequence>MTTTEQERERGMRFFMVNGQQYFSVDQVSEFDDYGFAACVTLKSGRQYNINGDDKDKLASMIRGSLINP</sequence>
<dbReference type="RefSeq" id="WP_149898057.1">
    <property type="nucleotide sequence ID" value="NZ_QRFF01000001.1"/>
</dbReference>
<dbReference type="AlphaFoldDB" id="A0AA88JU73"/>
<comment type="caution">
    <text evidence="1">The sequence shown here is derived from an EMBL/GenBank/DDBJ whole genome shotgun (WGS) entry which is preliminary data.</text>
</comment>
<reference evidence="1 2" key="1">
    <citation type="submission" date="2018-08" db="EMBL/GenBank/DDBJ databases">
        <title>Crown Gall in kiwifruit.</title>
        <authorList>
            <person name="Visnovsky S.B."/>
            <person name="Pitman A.R."/>
        </authorList>
    </citation>
    <scope>NUCLEOTIDE SEQUENCE [LARGE SCALE GENOMIC DNA]</scope>
    <source>
        <strain evidence="1 2">SBV_302_78_2</strain>
    </source>
</reference>
<protein>
    <submittedName>
        <fullName evidence="1">Uncharacterized protein</fullName>
    </submittedName>
</protein>
<evidence type="ECO:0000313" key="2">
    <source>
        <dbReference type="Proteomes" id="UP000473658"/>
    </source>
</evidence>
<dbReference type="Proteomes" id="UP000473658">
    <property type="component" value="Unassembled WGS sequence"/>
</dbReference>
<organism evidence="1 2">
    <name type="scientific">Rhizobium rhizogenes</name>
    <name type="common">Agrobacterium rhizogenes</name>
    <dbReference type="NCBI Taxonomy" id="359"/>
    <lineage>
        <taxon>Bacteria</taxon>
        <taxon>Pseudomonadati</taxon>
        <taxon>Pseudomonadota</taxon>
        <taxon>Alphaproteobacteria</taxon>
        <taxon>Hyphomicrobiales</taxon>
        <taxon>Rhizobiaceae</taxon>
        <taxon>Rhizobium/Agrobacterium group</taxon>
        <taxon>Rhizobium</taxon>
    </lineage>
</organism>
<gene>
    <name evidence="1" type="ORF">DXM27_05190</name>
</gene>
<accession>A0AA88JU73</accession>